<feature type="compositionally biased region" description="Basic and acidic residues" evidence="7">
    <location>
        <begin position="1"/>
        <end position="22"/>
    </location>
</feature>
<dbReference type="EMBL" id="JAVRRJ010000008">
    <property type="protein sequence ID" value="KAK5082274.1"/>
    <property type="molecule type" value="Genomic_DNA"/>
</dbReference>
<dbReference type="InterPro" id="IPR051089">
    <property type="entry name" value="prtT"/>
</dbReference>
<dbReference type="InterPro" id="IPR007219">
    <property type="entry name" value="XnlR_reg_dom"/>
</dbReference>
<evidence type="ECO:0000313" key="10">
    <source>
        <dbReference type="Proteomes" id="UP001309876"/>
    </source>
</evidence>
<dbReference type="SMART" id="SM00066">
    <property type="entry name" value="GAL4"/>
    <property type="match status" value="1"/>
</dbReference>
<dbReference type="Gene3D" id="4.10.240.10">
    <property type="entry name" value="Zn(2)-C6 fungal-type DNA-binding domain"/>
    <property type="match status" value="1"/>
</dbReference>
<dbReference type="CDD" id="cd12148">
    <property type="entry name" value="fungal_TF_MHR"/>
    <property type="match status" value="1"/>
</dbReference>
<feature type="region of interest" description="Disordered" evidence="7">
    <location>
        <begin position="143"/>
        <end position="184"/>
    </location>
</feature>
<dbReference type="PROSITE" id="PS00463">
    <property type="entry name" value="ZN2_CY6_FUNGAL_1"/>
    <property type="match status" value="1"/>
</dbReference>
<dbReference type="GO" id="GO:0000976">
    <property type="term" value="F:transcription cis-regulatory region binding"/>
    <property type="evidence" value="ECO:0007669"/>
    <property type="project" value="TreeGrafter"/>
</dbReference>
<keyword evidence="3" id="KW-0805">Transcription regulation</keyword>
<feature type="region of interest" description="Disordered" evidence="7">
    <location>
        <begin position="1"/>
        <end position="62"/>
    </location>
</feature>
<keyword evidence="10" id="KW-1185">Reference proteome</keyword>
<evidence type="ECO:0000256" key="2">
    <source>
        <dbReference type="ARBA" id="ARBA00022723"/>
    </source>
</evidence>
<evidence type="ECO:0000256" key="1">
    <source>
        <dbReference type="ARBA" id="ARBA00004123"/>
    </source>
</evidence>
<feature type="compositionally biased region" description="Polar residues" evidence="7">
    <location>
        <begin position="48"/>
        <end position="58"/>
    </location>
</feature>
<feature type="compositionally biased region" description="Basic and acidic residues" evidence="7">
    <location>
        <begin position="37"/>
        <end position="47"/>
    </location>
</feature>
<accession>A0AAN7SV29</accession>
<name>A0AAN7SV29_9EURO</name>
<dbReference type="CDD" id="cd00067">
    <property type="entry name" value="GAL4"/>
    <property type="match status" value="1"/>
</dbReference>
<evidence type="ECO:0000256" key="3">
    <source>
        <dbReference type="ARBA" id="ARBA00023015"/>
    </source>
</evidence>
<organism evidence="9 10">
    <name type="scientific">Lithohypha guttulata</name>
    <dbReference type="NCBI Taxonomy" id="1690604"/>
    <lineage>
        <taxon>Eukaryota</taxon>
        <taxon>Fungi</taxon>
        <taxon>Dikarya</taxon>
        <taxon>Ascomycota</taxon>
        <taxon>Pezizomycotina</taxon>
        <taxon>Eurotiomycetes</taxon>
        <taxon>Chaetothyriomycetidae</taxon>
        <taxon>Chaetothyriales</taxon>
        <taxon>Trichomeriaceae</taxon>
        <taxon>Lithohypha</taxon>
    </lineage>
</organism>
<evidence type="ECO:0000256" key="4">
    <source>
        <dbReference type="ARBA" id="ARBA00023125"/>
    </source>
</evidence>
<dbReference type="SUPFAM" id="SSF57701">
    <property type="entry name" value="Zn2/Cys6 DNA-binding domain"/>
    <property type="match status" value="1"/>
</dbReference>
<dbReference type="PROSITE" id="PS50048">
    <property type="entry name" value="ZN2_CY6_FUNGAL_2"/>
    <property type="match status" value="1"/>
</dbReference>
<evidence type="ECO:0000313" key="9">
    <source>
        <dbReference type="EMBL" id="KAK5082274.1"/>
    </source>
</evidence>
<keyword evidence="6" id="KW-0539">Nucleus</keyword>
<sequence>MDIKQPPREDDAISPHHTDGLPKIHKKRQSTSNNDGESPHKRAKFESEATSPAEQQPSRKGRACVACRKLKVKCDAWERGMTGCSRCQRLGIECINARRLRIAVEGEEGGTHPIIQKIERALEEVLHKLQMPNLESYANEVAIEPPLPPPQKPSVPEFQTNQTTRENSRDPAEDEKDLAPAPMGSLYEATQLNSLRTRLRRVNPRKRNAKRRMEADMVSQNLLSIADAEELLELFRRSLSRYLFNTAIPEDVTLQAVRESSSVLFTAIMLVSALHVPGKEAIHAICHKQFLELVSTVMFDRFHTLDDIRGLCIAAFWQPDLSWKLSGLCIRMATELNLHHAFYKAFYAPGLSEGERNRHIEKARVWYLLYVLDHHFSIAYGRPPVTAELLPIKEHNVFVNSTSTTPSDRRLISQVGLFVVMSKAYEIFGLEPDRMMGSDDASLLTHMKFTDDTRHWRDHWRNALSIDKYIGDYPAKGVMLHHGFSELVLNSLALRGRPLENLENLPTSLRPLASRAIDAAHFILQFTMDEPAYREALVGIPLYLHSMVAFAAVFLMKIAHKWQAIGVNIHPETQTKPLIEGMIQTLRACRAGANHMVYSMASGFERLLKQWGKNAPNGVSHRSLLPRPGALRTDSGTLLSPSIHSSPEYNLGQHFDPTLSAESYDAPPTGLSGYSFSGWGQDDMLWSIGGGYDLLAPNGYDSTEYSTSYLPHGRHDSMHHAQ</sequence>
<dbReference type="PANTHER" id="PTHR31845">
    <property type="entry name" value="FINGER DOMAIN PROTEIN, PUTATIVE-RELATED"/>
    <property type="match status" value="1"/>
</dbReference>
<dbReference type="InterPro" id="IPR036864">
    <property type="entry name" value="Zn2-C6_fun-type_DNA-bd_sf"/>
</dbReference>
<evidence type="ECO:0000256" key="7">
    <source>
        <dbReference type="SAM" id="MobiDB-lite"/>
    </source>
</evidence>
<dbReference type="GO" id="GO:0006351">
    <property type="term" value="P:DNA-templated transcription"/>
    <property type="evidence" value="ECO:0007669"/>
    <property type="project" value="InterPro"/>
</dbReference>
<proteinExistence type="predicted"/>
<gene>
    <name evidence="9" type="ORF">LTR05_007419</name>
</gene>
<dbReference type="SMART" id="SM00906">
    <property type="entry name" value="Fungal_trans"/>
    <property type="match status" value="1"/>
</dbReference>
<dbReference type="PANTHER" id="PTHR31845:SF17">
    <property type="entry name" value="ZN(II)2CYS6 TRANSCRIPTION FACTOR (EUROFUNG)"/>
    <property type="match status" value="1"/>
</dbReference>
<keyword evidence="2" id="KW-0479">Metal-binding</keyword>
<reference evidence="9 10" key="1">
    <citation type="submission" date="2023-08" db="EMBL/GenBank/DDBJ databases">
        <title>Black Yeasts Isolated from many extreme environments.</title>
        <authorList>
            <person name="Coleine C."/>
            <person name="Stajich J.E."/>
            <person name="Selbmann L."/>
        </authorList>
    </citation>
    <scope>NUCLEOTIDE SEQUENCE [LARGE SCALE GENOMIC DNA]</scope>
    <source>
        <strain evidence="9 10">CCFEE 5910</strain>
    </source>
</reference>
<comment type="caution">
    <text evidence="9">The sequence shown here is derived from an EMBL/GenBank/DDBJ whole genome shotgun (WGS) entry which is preliminary data.</text>
</comment>
<dbReference type="Pfam" id="PF00172">
    <property type="entry name" value="Zn_clus"/>
    <property type="match status" value="1"/>
</dbReference>
<evidence type="ECO:0000256" key="5">
    <source>
        <dbReference type="ARBA" id="ARBA00023163"/>
    </source>
</evidence>
<dbReference type="Proteomes" id="UP001309876">
    <property type="component" value="Unassembled WGS sequence"/>
</dbReference>
<feature type="domain" description="Zn(2)-C6 fungal-type" evidence="8">
    <location>
        <begin position="63"/>
        <end position="96"/>
    </location>
</feature>
<dbReference type="GO" id="GO:0000981">
    <property type="term" value="F:DNA-binding transcription factor activity, RNA polymerase II-specific"/>
    <property type="evidence" value="ECO:0007669"/>
    <property type="project" value="InterPro"/>
</dbReference>
<protein>
    <recommendedName>
        <fullName evidence="8">Zn(2)-C6 fungal-type domain-containing protein</fullName>
    </recommendedName>
</protein>
<dbReference type="AlphaFoldDB" id="A0AAN7SV29"/>
<dbReference type="GO" id="GO:0005634">
    <property type="term" value="C:nucleus"/>
    <property type="evidence" value="ECO:0007669"/>
    <property type="project" value="UniProtKB-SubCell"/>
</dbReference>
<keyword evidence="4" id="KW-0238">DNA-binding</keyword>
<evidence type="ECO:0000256" key="6">
    <source>
        <dbReference type="ARBA" id="ARBA00023242"/>
    </source>
</evidence>
<dbReference type="InterPro" id="IPR001138">
    <property type="entry name" value="Zn2Cys6_DnaBD"/>
</dbReference>
<dbReference type="GO" id="GO:0008270">
    <property type="term" value="F:zinc ion binding"/>
    <property type="evidence" value="ECO:0007669"/>
    <property type="project" value="InterPro"/>
</dbReference>
<comment type="subcellular location">
    <subcellularLocation>
        <location evidence="1">Nucleus</location>
    </subcellularLocation>
</comment>
<evidence type="ECO:0000259" key="8">
    <source>
        <dbReference type="PROSITE" id="PS50048"/>
    </source>
</evidence>
<keyword evidence="5" id="KW-0804">Transcription</keyword>